<protein>
    <recommendedName>
        <fullName evidence="3">Lipoprotein</fullName>
    </recommendedName>
</protein>
<dbReference type="InterPro" id="IPR038468">
    <property type="entry name" value="MmpS_C"/>
</dbReference>
<evidence type="ECO:0000313" key="2">
    <source>
        <dbReference type="Proteomes" id="UP000244797"/>
    </source>
</evidence>
<dbReference type="PROSITE" id="PS51257">
    <property type="entry name" value="PROKAR_LIPOPROTEIN"/>
    <property type="match status" value="1"/>
</dbReference>
<gene>
    <name evidence="1" type="primary">33</name>
    <name evidence="1" type="ORF">PBI_PISTACHIO_33</name>
</gene>
<dbReference type="RefSeq" id="YP_010060568.1">
    <property type="nucleotide sequence ID" value="NC_054773.1"/>
</dbReference>
<organism evidence="1 2">
    <name type="scientific">Mycobacterium phage Pistachio</name>
    <dbReference type="NCBI Taxonomy" id="2126722"/>
    <lineage>
        <taxon>Viruses</taxon>
        <taxon>Duplodnaviria</taxon>
        <taxon>Heunggongvirae</taxon>
        <taxon>Uroviricota</taxon>
        <taxon>Caudoviricetes</taxon>
        <taxon>Veracruzvirus</taxon>
        <taxon>Veracruzvirus pistachio</taxon>
    </lineage>
</organism>
<name>A0A2R4A246_9CAUD</name>
<dbReference type="EMBL" id="MH047633">
    <property type="protein sequence ID" value="AVR57106.1"/>
    <property type="molecule type" value="Genomic_DNA"/>
</dbReference>
<dbReference type="Gene3D" id="2.60.40.2880">
    <property type="entry name" value="MmpS1-5, C-terminal soluble domain"/>
    <property type="match status" value="1"/>
</dbReference>
<dbReference type="Proteomes" id="UP000244797">
    <property type="component" value="Segment"/>
</dbReference>
<evidence type="ECO:0000313" key="1">
    <source>
        <dbReference type="EMBL" id="AVR57106.1"/>
    </source>
</evidence>
<reference evidence="1 2" key="1">
    <citation type="submission" date="2018-03" db="EMBL/GenBank/DDBJ databases">
        <authorList>
            <person name="Jacobs-Sera D."/>
            <person name="Garlena R.A."/>
            <person name="Russell D.A."/>
            <person name="Pope W.H."/>
            <person name="Hatfull G.F."/>
        </authorList>
    </citation>
    <scope>NUCLEOTIDE SEQUENCE [LARGE SCALE GENOMIC DNA]</scope>
</reference>
<sequence length="134" mass="14322">MHKIALALTAAAVVLTACGQDAATPAAATTSKAEEEKRGTVVFEVGGDFTYATYDDNFENGIEYPDGGTRVELTGEAVPQPPKGLYTWANSSEGRDTQAWCRITVDGKVVAEKHTTGEANDPMCLYQFGKQTDL</sequence>
<evidence type="ECO:0008006" key="3">
    <source>
        <dbReference type="Google" id="ProtNLM"/>
    </source>
</evidence>
<dbReference type="KEGG" id="vg:64868431"/>
<proteinExistence type="predicted"/>
<keyword evidence="2" id="KW-1185">Reference proteome</keyword>
<dbReference type="GeneID" id="64868431"/>
<accession>A0A2R4A246</accession>